<dbReference type="Proteomes" id="UP000010164">
    <property type="component" value="Unassembled WGS sequence"/>
</dbReference>
<dbReference type="InterPro" id="IPR047589">
    <property type="entry name" value="DUF11_rpt"/>
</dbReference>
<dbReference type="eggNOG" id="COG4719">
    <property type="taxonomic scope" value="Bacteria"/>
</dbReference>
<evidence type="ECO:0008006" key="3">
    <source>
        <dbReference type="Google" id="ProtNLM"/>
    </source>
</evidence>
<dbReference type="PATRIC" id="fig|1177179.3.peg.112"/>
<keyword evidence="2" id="KW-1185">Reference proteome</keyword>
<dbReference type="EMBL" id="AMRJ01000001">
    <property type="protein sequence ID" value="EKF75941.1"/>
    <property type="molecule type" value="Genomic_DNA"/>
</dbReference>
<dbReference type="Gene3D" id="2.60.40.740">
    <property type="match status" value="1"/>
</dbReference>
<gene>
    <name evidence="1" type="ORF">A11A3_00565</name>
</gene>
<evidence type="ECO:0000313" key="1">
    <source>
        <dbReference type="EMBL" id="EKF75941.1"/>
    </source>
</evidence>
<sequence length="131" mass="14026">MKSYLVVSNDGKEVFSEAKEAAPGDTIEYRLTYTNTSDQPLAGLVVTGPIPANTAYLKGSAHSSVPAVFTVSVDDGKSFSAEPVKKTVKGADGQQKNVTVDPSAYTQLRWAPKGKLPAGKVQTYRYRVSVK</sequence>
<dbReference type="PIRSF" id="PIRSF014979">
    <property type="entry name" value="UCP014979"/>
    <property type="match status" value="1"/>
</dbReference>
<dbReference type="STRING" id="1177179.A11A3_00565"/>
<comment type="caution">
    <text evidence="1">The sequence shown here is derived from an EMBL/GenBank/DDBJ whole genome shotgun (WGS) entry which is preliminary data.</text>
</comment>
<proteinExistence type="predicted"/>
<evidence type="ECO:0000313" key="2">
    <source>
        <dbReference type="Proteomes" id="UP000010164"/>
    </source>
</evidence>
<reference evidence="1 2" key="1">
    <citation type="journal article" date="2012" name="J. Bacteriol.">
        <title>Genome Sequence of the Alkane-Degrading Bacterium Alcanivorax hongdengensis Type Strain A-11-3.</title>
        <authorList>
            <person name="Lai Q."/>
            <person name="Shao Z."/>
        </authorList>
    </citation>
    <scope>NUCLEOTIDE SEQUENCE [LARGE SCALE GENOMIC DNA]</scope>
    <source>
        <strain evidence="1 2">A-11-3</strain>
    </source>
</reference>
<dbReference type="AlphaFoldDB" id="L0WG16"/>
<protein>
    <recommendedName>
        <fullName evidence="3">DUF11 domain-containing protein</fullName>
    </recommendedName>
</protein>
<organism evidence="1 2">
    <name type="scientific">Alcanivorax hongdengensis A-11-3</name>
    <dbReference type="NCBI Taxonomy" id="1177179"/>
    <lineage>
        <taxon>Bacteria</taxon>
        <taxon>Pseudomonadati</taxon>
        <taxon>Pseudomonadota</taxon>
        <taxon>Gammaproteobacteria</taxon>
        <taxon>Oceanospirillales</taxon>
        <taxon>Alcanivoracaceae</taxon>
        <taxon>Alcanivorax</taxon>
    </lineage>
</organism>
<dbReference type="RefSeq" id="WP_008927304.1">
    <property type="nucleotide sequence ID" value="NZ_AMRJ01000001.1"/>
</dbReference>
<accession>L0WG16</accession>
<dbReference type="InterPro" id="IPR014468">
    <property type="entry name" value="UCP014979"/>
</dbReference>
<name>L0WG16_9GAMM</name>
<dbReference type="NCBIfam" id="TIGR01451">
    <property type="entry name" value="B_ant_repeat"/>
    <property type="match status" value="1"/>
</dbReference>